<dbReference type="OrthoDB" id="9804072at2"/>
<evidence type="ECO:0000256" key="1">
    <source>
        <dbReference type="ARBA" id="ARBA00022898"/>
    </source>
</evidence>
<evidence type="ECO:0000313" key="6">
    <source>
        <dbReference type="EMBL" id="RFF29909.1"/>
    </source>
</evidence>
<protein>
    <recommendedName>
        <fullName evidence="2">Pyridoxal phosphate homeostasis protein</fullName>
        <shortName evidence="2">PLP homeostasis protein</shortName>
    </recommendedName>
</protein>
<dbReference type="Pfam" id="PF01168">
    <property type="entry name" value="Ala_racemase_N"/>
    <property type="match status" value="1"/>
</dbReference>
<dbReference type="AlphaFoldDB" id="A0A3E1K7H3"/>
<evidence type="ECO:0000313" key="7">
    <source>
        <dbReference type="Proteomes" id="UP000260351"/>
    </source>
</evidence>
<dbReference type="InterPro" id="IPR011078">
    <property type="entry name" value="PyrdxlP_homeostasis"/>
</dbReference>
<feature type="modified residue" description="N6-(pyridoxal phosphate)lysine" evidence="2 3">
    <location>
        <position position="41"/>
    </location>
</feature>
<dbReference type="EMBL" id="QUZK01000041">
    <property type="protein sequence ID" value="RFF29909.1"/>
    <property type="molecule type" value="Genomic_DNA"/>
</dbReference>
<sequence length="232" mass="25836">MNQIASKTARERLEQTRKRIDAACRDADRPAGAVRLLAVSKRKPVEAIRELHALGQRAFGENYVDEGVEKIAALGDLDLEWHYIGPIQSNKTKLIAAHFDWVESIDRAKIVRRLDDQRPDGLAPLNVLIQVNLDDESQKAGCAPEEIAELADRIADAEHLKLRGLMAIPAPREDHEEQRAAFAKLRELFDQLKERHPQVDTISAGMTGDLEAAILEGSTEIRIGTALFGPRD</sequence>
<dbReference type="PANTHER" id="PTHR10146:SF14">
    <property type="entry name" value="PYRIDOXAL PHOSPHATE HOMEOSTASIS PROTEIN"/>
    <property type="match status" value="1"/>
</dbReference>
<evidence type="ECO:0000256" key="4">
    <source>
        <dbReference type="RuleBase" id="RU004514"/>
    </source>
</evidence>
<dbReference type="PANTHER" id="PTHR10146">
    <property type="entry name" value="PROLINE SYNTHETASE CO-TRANSCRIBED BACTERIAL HOMOLOG PROTEIN"/>
    <property type="match status" value="1"/>
</dbReference>
<comment type="cofactor">
    <cofactor evidence="3">
        <name>pyridoxal 5'-phosphate</name>
        <dbReference type="ChEBI" id="CHEBI:597326"/>
    </cofactor>
</comment>
<comment type="function">
    <text evidence="2">Pyridoxal 5'-phosphate (PLP)-binding protein, which is involved in PLP homeostasis.</text>
</comment>
<dbReference type="Proteomes" id="UP000260351">
    <property type="component" value="Unassembled WGS sequence"/>
</dbReference>
<dbReference type="FunFam" id="3.20.20.10:FF:000018">
    <property type="entry name" value="Pyridoxal phosphate homeostasis protein"/>
    <property type="match status" value="1"/>
</dbReference>
<feature type="domain" description="Alanine racemase N-terminal" evidence="5">
    <location>
        <begin position="24"/>
        <end position="231"/>
    </location>
</feature>
<comment type="caution">
    <text evidence="6">The sequence shown here is derived from an EMBL/GenBank/DDBJ whole genome shotgun (WGS) entry which is preliminary data.</text>
</comment>
<dbReference type="InterPro" id="IPR029066">
    <property type="entry name" value="PLP-binding_barrel"/>
</dbReference>
<dbReference type="CDD" id="cd06824">
    <property type="entry name" value="PLPDE_III_Yggs_like"/>
    <property type="match status" value="1"/>
</dbReference>
<organism evidence="6 7">
    <name type="scientific">Wenzhouxiangella sediminis</name>
    <dbReference type="NCBI Taxonomy" id="1792836"/>
    <lineage>
        <taxon>Bacteria</taxon>
        <taxon>Pseudomonadati</taxon>
        <taxon>Pseudomonadota</taxon>
        <taxon>Gammaproteobacteria</taxon>
        <taxon>Chromatiales</taxon>
        <taxon>Wenzhouxiangellaceae</taxon>
        <taxon>Wenzhouxiangella</taxon>
    </lineage>
</organism>
<comment type="similarity">
    <text evidence="2 4">Belongs to the pyridoxal phosphate-binding protein YggS/PROSC family.</text>
</comment>
<dbReference type="InterPro" id="IPR001608">
    <property type="entry name" value="Ala_racemase_N"/>
</dbReference>
<accession>A0A3E1K7H3</accession>
<dbReference type="NCBIfam" id="TIGR00044">
    <property type="entry name" value="YggS family pyridoxal phosphate-dependent enzyme"/>
    <property type="match status" value="1"/>
</dbReference>
<gene>
    <name evidence="6" type="ORF">DZC52_10760</name>
</gene>
<dbReference type="PIRSF" id="PIRSF004848">
    <property type="entry name" value="YBL036c_PLPDEIII"/>
    <property type="match status" value="1"/>
</dbReference>
<evidence type="ECO:0000256" key="2">
    <source>
        <dbReference type="HAMAP-Rule" id="MF_02087"/>
    </source>
</evidence>
<proteinExistence type="inferred from homology"/>
<name>A0A3E1K7H3_9GAMM</name>
<dbReference type="Gene3D" id="3.20.20.10">
    <property type="entry name" value="Alanine racemase"/>
    <property type="match status" value="1"/>
</dbReference>
<dbReference type="HAMAP" id="MF_02087">
    <property type="entry name" value="PLP_homeostasis"/>
    <property type="match status" value="1"/>
</dbReference>
<reference evidence="6 7" key="1">
    <citation type="submission" date="2018-08" db="EMBL/GenBank/DDBJ databases">
        <title>Wenzhouxiangella salilacus sp. nov., a novel bacterium isolated from a saline lake in Xinjiang Province, China.</title>
        <authorList>
            <person name="Han S."/>
        </authorList>
    </citation>
    <scope>NUCLEOTIDE SEQUENCE [LARGE SCALE GENOMIC DNA]</scope>
    <source>
        <strain evidence="6 7">XDB06</strain>
    </source>
</reference>
<keyword evidence="1 2" id="KW-0663">Pyridoxal phosphate</keyword>
<dbReference type="RefSeq" id="WP_116651143.1">
    <property type="nucleotide sequence ID" value="NZ_QUZK01000041.1"/>
</dbReference>
<keyword evidence="7" id="KW-1185">Reference proteome</keyword>
<dbReference type="SUPFAM" id="SSF51419">
    <property type="entry name" value="PLP-binding barrel"/>
    <property type="match status" value="1"/>
</dbReference>
<evidence type="ECO:0000256" key="3">
    <source>
        <dbReference type="PIRSR" id="PIRSR004848-1"/>
    </source>
</evidence>
<dbReference type="GO" id="GO:0030170">
    <property type="term" value="F:pyridoxal phosphate binding"/>
    <property type="evidence" value="ECO:0007669"/>
    <property type="project" value="UniProtKB-UniRule"/>
</dbReference>
<evidence type="ECO:0000259" key="5">
    <source>
        <dbReference type="Pfam" id="PF01168"/>
    </source>
</evidence>